<evidence type="ECO:0000256" key="4">
    <source>
        <dbReference type="ARBA" id="ARBA00022946"/>
    </source>
</evidence>
<evidence type="ECO:0000256" key="6">
    <source>
        <dbReference type="HAMAP-Rule" id="MF_03135"/>
    </source>
</evidence>
<keyword evidence="5 6" id="KW-0496">Mitochondrion</keyword>
<reference evidence="8 9" key="1">
    <citation type="submission" date="2024-02" db="EMBL/GenBank/DDBJ databases">
        <title>A draft genome for the cacao thread blight pathogen Marasmius crinis-equi.</title>
        <authorList>
            <person name="Cohen S.P."/>
            <person name="Baruah I.K."/>
            <person name="Amoako-Attah I."/>
            <person name="Bukari Y."/>
            <person name="Meinhardt L.W."/>
            <person name="Bailey B.A."/>
        </authorList>
    </citation>
    <scope>NUCLEOTIDE SEQUENCE [LARGE SCALE GENOMIC DNA]</scope>
    <source>
        <strain evidence="8 9">GH-76</strain>
    </source>
</reference>
<dbReference type="InterPro" id="IPR009060">
    <property type="entry name" value="UBA-like_sf"/>
</dbReference>
<comment type="caution">
    <text evidence="8">The sequence shown here is derived from an EMBL/GenBank/DDBJ whole genome shotgun (WGS) entry which is preliminary data.</text>
</comment>
<evidence type="ECO:0000313" key="9">
    <source>
        <dbReference type="Proteomes" id="UP001465976"/>
    </source>
</evidence>
<keyword evidence="4" id="KW-0809">Transit peptide</keyword>
<sequence length="333" mass="35906">MFRSSFHCQRQPWAQSFLHRLYSTSPPKSNVQLVSELRKLTNAPILKARQALTEANGDFDAALKWLEKDLLASGAAKAEKIKDRVASEGLISVSVADAGIGSQMGGPVKAAIVELNCESDFVARTDDFARLAADIAQTVAQNTGVSATSAFSTLDVAALLETPLVSSQRSGATVGNSIVDLIARIGENITLRRAALLSPARQAGTGFRAASYIHNPLPNSSSQGRIGTLALLSLRSARLSELLKEEALLSELAKFERALCRQIVGFRPLSVQEPVTSDAGEDSILYKQPFGMIGGEKASLPVRQVMDEWQKERGFDEFGVSEFVRWEVGQSGN</sequence>
<dbReference type="Gene3D" id="3.30.479.20">
    <property type="entry name" value="Elongation factor Ts, dimerisation domain"/>
    <property type="match status" value="2"/>
</dbReference>
<dbReference type="InterPro" id="IPR014039">
    <property type="entry name" value="Transl_elong_EFTs/EF1B_dimer"/>
</dbReference>
<gene>
    <name evidence="6 8" type="primary">TSF1</name>
    <name evidence="8" type="ORF">V5O48_000945</name>
</gene>
<dbReference type="CDD" id="cd14275">
    <property type="entry name" value="UBA_EF-Ts"/>
    <property type="match status" value="1"/>
</dbReference>
<dbReference type="InterPro" id="IPR001816">
    <property type="entry name" value="Transl_elong_EFTs/EF1B"/>
</dbReference>
<evidence type="ECO:0000256" key="5">
    <source>
        <dbReference type="ARBA" id="ARBA00023128"/>
    </source>
</evidence>
<comment type="function">
    <text evidence="6">Associates with the EF-Tu.GDP complex and induces the exchange of GDP to GTP. It remains bound to the aminoacyl-tRNA.EF-Tu.GTP complex up to the GTP hydrolysis stage on the ribosome.</text>
</comment>
<dbReference type="Gene3D" id="1.10.8.10">
    <property type="entry name" value="DNA helicase RuvA subunit, C-terminal domain"/>
    <property type="match status" value="1"/>
</dbReference>
<comment type="similarity">
    <text evidence="1 6">Belongs to the EF-Ts family.</text>
</comment>
<proteinExistence type="inferred from homology"/>
<keyword evidence="2 6" id="KW-0251">Elongation factor</keyword>
<feature type="domain" description="Translation elongation factor EFTs/EF1B dimerisation" evidence="7">
    <location>
        <begin position="110"/>
        <end position="272"/>
    </location>
</feature>
<evidence type="ECO:0000259" key="7">
    <source>
        <dbReference type="Pfam" id="PF00889"/>
    </source>
</evidence>
<dbReference type="PANTHER" id="PTHR11741:SF0">
    <property type="entry name" value="ELONGATION FACTOR TS, MITOCHONDRIAL"/>
    <property type="match status" value="1"/>
</dbReference>
<dbReference type="EMBL" id="JBAHYK010000017">
    <property type="protein sequence ID" value="KAL0581052.1"/>
    <property type="molecule type" value="Genomic_DNA"/>
</dbReference>
<dbReference type="GO" id="GO:0003746">
    <property type="term" value="F:translation elongation factor activity"/>
    <property type="evidence" value="ECO:0007669"/>
    <property type="project" value="UniProtKB-KW"/>
</dbReference>
<dbReference type="InterPro" id="IPR036402">
    <property type="entry name" value="EF-Ts_dimer_sf"/>
</dbReference>
<keyword evidence="3 6" id="KW-0648">Protein biosynthesis</keyword>
<dbReference type="PANTHER" id="PTHR11741">
    <property type="entry name" value="ELONGATION FACTOR TS"/>
    <property type="match status" value="1"/>
</dbReference>
<name>A0ABR3G057_9AGAR</name>
<dbReference type="HAMAP" id="MF_00050">
    <property type="entry name" value="EF_Ts"/>
    <property type="match status" value="1"/>
</dbReference>
<keyword evidence="9" id="KW-1185">Reference proteome</keyword>
<dbReference type="SUPFAM" id="SSF46934">
    <property type="entry name" value="UBA-like"/>
    <property type="match status" value="1"/>
</dbReference>
<evidence type="ECO:0000313" key="8">
    <source>
        <dbReference type="EMBL" id="KAL0581052.1"/>
    </source>
</evidence>
<accession>A0ABR3G057</accession>
<dbReference type="Proteomes" id="UP001465976">
    <property type="component" value="Unassembled WGS sequence"/>
</dbReference>
<comment type="subcellular location">
    <subcellularLocation>
        <location evidence="6">Mitochondrion</location>
    </subcellularLocation>
</comment>
<evidence type="ECO:0000256" key="1">
    <source>
        <dbReference type="ARBA" id="ARBA00005532"/>
    </source>
</evidence>
<evidence type="ECO:0000256" key="2">
    <source>
        <dbReference type="ARBA" id="ARBA00022768"/>
    </source>
</evidence>
<dbReference type="SUPFAM" id="SSF54713">
    <property type="entry name" value="Elongation factor Ts (EF-Ts), dimerisation domain"/>
    <property type="match status" value="1"/>
</dbReference>
<dbReference type="Pfam" id="PF00889">
    <property type="entry name" value="EF_TS"/>
    <property type="match status" value="1"/>
</dbReference>
<protein>
    <recommendedName>
        <fullName evidence="6">Elongation factor Ts, mitochondrial</fullName>
        <shortName evidence="6">EF-Ts</shortName>
        <shortName evidence="6">EF-TsMt</shortName>
    </recommendedName>
</protein>
<evidence type="ECO:0000256" key="3">
    <source>
        <dbReference type="ARBA" id="ARBA00022917"/>
    </source>
</evidence>
<organism evidence="8 9">
    <name type="scientific">Marasmius crinis-equi</name>
    <dbReference type="NCBI Taxonomy" id="585013"/>
    <lineage>
        <taxon>Eukaryota</taxon>
        <taxon>Fungi</taxon>
        <taxon>Dikarya</taxon>
        <taxon>Basidiomycota</taxon>
        <taxon>Agaricomycotina</taxon>
        <taxon>Agaricomycetes</taxon>
        <taxon>Agaricomycetidae</taxon>
        <taxon>Agaricales</taxon>
        <taxon>Marasmiineae</taxon>
        <taxon>Marasmiaceae</taxon>
        <taxon>Marasmius</taxon>
    </lineage>
</organism>